<evidence type="ECO:0000259" key="1">
    <source>
        <dbReference type="Pfam" id="PF00881"/>
    </source>
</evidence>
<dbReference type="InterPro" id="IPR050627">
    <property type="entry name" value="Nitroreductase/BluB"/>
</dbReference>
<proteinExistence type="predicted"/>
<sequence length="229" mass="24514">MDLIDTLRSTGSVRDFTDEPVDDAALTRILDTARFAPSGANAQAWRVVVVKDRAIRSRLRDLYLTPWGEYLTLTAAGLRPWSPVNDRDEEAAALAAAADADAVVVGGMAAHLDEVPVLLAVFADLSQLAAVDRDLDRYSLAGGASVYPFAWSILLAARAEGLAGVLTTMLIRAEDEVKQLLGAGDPLVLAAVIALGHPVRQPRRLTRQPVASFTTVDRIDGETFAPDPD</sequence>
<evidence type="ECO:0000313" key="2">
    <source>
        <dbReference type="EMBL" id="BBY61418.1"/>
    </source>
</evidence>
<organism evidence="2 3">
    <name type="scientific">Mycolicibacterium sarraceniae</name>
    <dbReference type="NCBI Taxonomy" id="1534348"/>
    <lineage>
        <taxon>Bacteria</taxon>
        <taxon>Bacillati</taxon>
        <taxon>Actinomycetota</taxon>
        <taxon>Actinomycetes</taxon>
        <taxon>Mycobacteriales</taxon>
        <taxon>Mycobacteriaceae</taxon>
        <taxon>Mycolicibacterium</taxon>
    </lineage>
</organism>
<dbReference type="SUPFAM" id="SSF55469">
    <property type="entry name" value="FMN-dependent nitroreductase-like"/>
    <property type="match status" value="1"/>
</dbReference>
<dbReference type="Proteomes" id="UP000466445">
    <property type="component" value="Chromosome"/>
</dbReference>
<dbReference type="InterPro" id="IPR000415">
    <property type="entry name" value="Nitroreductase-like"/>
</dbReference>
<dbReference type="PANTHER" id="PTHR23026:SF123">
    <property type="entry name" value="NAD(P)H NITROREDUCTASE RV3131-RELATED"/>
    <property type="match status" value="1"/>
</dbReference>
<dbReference type="CDD" id="cd02062">
    <property type="entry name" value="Nitro_FMN_reductase"/>
    <property type="match status" value="1"/>
</dbReference>
<dbReference type="GO" id="GO:0016491">
    <property type="term" value="F:oxidoreductase activity"/>
    <property type="evidence" value="ECO:0007669"/>
    <property type="project" value="InterPro"/>
</dbReference>
<dbReference type="AlphaFoldDB" id="A0A7I7SX95"/>
<gene>
    <name evidence="2" type="ORF">MSAR_45540</name>
</gene>
<name>A0A7I7SX95_9MYCO</name>
<dbReference type="InterPro" id="IPR029479">
    <property type="entry name" value="Nitroreductase"/>
</dbReference>
<dbReference type="KEGG" id="msar:MSAR_45540"/>
<keyword evidence="3" id="KW-1185">Reference proteome</keyword>
<dbReference type="Pfam" id="PF00881">
    <property type="entry name" value="Nitroreductase"/>
    <property type="match status" value="1"/>
</dbReference>
<dbReference type="RefSeq" id="WP_163700652.1">
    <property type="nucleotide sequence ID" value="NZ_AP022595.1"/>
</dbReference>
<reference evidence="2 3" key="1">
    <citation type="journal article" date="2019" name="Emerg. Microbes Infect.">
        <title>Comprehensive subspecies identification of 175 nontuberculous mycobacteria species based on 7547 genomic profiles.</title>
        <authorList>
            <person name="Matsumoto Y."/>
            <person name="Kinjo T."/>
            <person name="Motooka D."/>
            <person name="Nabeya D."/>
            <person name="Jung N."/>
            <person name="Uechi K."/>
            <person name="Horii T."/>
            <person name="Iida T."/>
            <person name="Fujita J."/>
            <person name="Nakamura S."/>
        </authorList>
    </citation>
    <scope>NUCLEOTIDE SEQUENCE [LARGE SCALE GENOMIC DNA]</scope>
    <source>
        <strain evidence="2 3">JCM 30395</strain>
    </source>
</reference>
<protein>
    <submittedName>
        <fullName evidence="2">Nitroreductase</fullName>
    </submittedName>
</protein>
<dbReference type="PANTHER" id="PTHR23026">
    <property type="entry name" value="NADPH NITROREDUCTASE"/>
    <property type="match status" value="1"/>
</dbReference>
<feature type="domain" description="Nitroreductase" evidence="1">
    <location>
        <begin position="10"/>
        <end position="197"/>
    </location>
</feature>
<dbReference type="Gene3D" id="3.40.109.10">
    <property type="entry name" value="NADH Oxidase"/>
    <property type="match status" value="1"/>
</dbReference>
<dbReference type="EMBL" id="AP022595">
    <property type="protein sequence ID" value="BBY61418.1"/>
    <property type="molecule type" value="Genomic_DNA"/>
</dbReference>
<evidence type="ECO:0000313" key="3">
    <source>
        <dbReference type="Proteomes" id="UP000466445"/>
    </source>
</evidence>
<accession>A0A7I7SX95</accession>